<evidence type="ECO:0000313" key="3">
    <source>
        <dbReference type="Proteomes" id="UP001519654"/>
    </source>
</evidence>
<gene>
    <name evidence="2" type="ORF">KOI35_36430</name>
</gene>
<keyword evidence="2" id="KW-0378">Hydrolase</keyword>
<dbReference type="Gene3D" id="3.60.10.10">
    <property type="entry name" value="Endonuclease/exonuclease/phosphatase"/>
    <property type="match status" value="1"/>
</dbReference>
<evidence type="ECO:0000259" key="1">
    <source>
        <dbReference type="Pfam" id="PF03372"/>
    </source>
</evidence>
<keyword evidence="2" id="KW-0540">Nuclease</keyword>
<dbReference type="Pfam" id="PF03372">
    <property type="entry name" value="Exo_endo_phos"/>
    <property type="match status" value="1"/>
</dbReference>
<dbReference type="InterPro" id="IPR005135">
    <property type="entry name" value="Endo/exonuclease/phosphatase"/>
</dbReference>
<evidence type="ECO:0000313" key="2">
    <source>
        <dbReference type="EMBL" id="MBU2669014.1"/>
    </source>
</evidence>
<keyword evidence="3" id="KW-1185">Reference proteome</keyword>
<sequence length="430" mass="47343">MNCPRRSGFPHGVAWGSPVDTGSMRRLLTAAALASALLLTPAAAAQAHDRPVRFATYNLSLNRPAEGLLREHLANPDVDDVFRRQAHNVAEVIQRARPDVVLLNEFDYDPEAARLFERNFLAVSQNGAPAQRYPYRYVAPSNTGIASGFDLNNNGVIDTTPGDQAYGDDSYGFGLFPGQYGMVVYSKYPIDLKSVRTFQLFKWKDMPGNLIPADFYSPAARDVLRLSSKSHWDVPVRIHGRTVHFLVSHPTPPTFDGPEDRNGRRNHDEIRFWSDYVKSARYIYDDRGHRGGLKPGQAFVIAGDQNADPNDGDSYDSAVHQLLDNRLINSRTTPSSAGAAEAATLQGGANATHKGNPKYDTADFADTAPGNLRADYVLPRVGLRVKGSGVFWPVQADPLSRLSGVYDPVWAPVNGFPTSDHRLVWLDLSV</sequence>
<dbReference type="InterPro" id="IPR036691">
    <property type="entry name" value="Endo/exonu/phosph_ase_sf"/>
</dbReference>
<dbReference type="Proteomes" id="UP001519654">
    <property type="component" value="Unassembled WGS sequence"/>
</dbReference>
<reference evidence="2 3" key="1">
    <citation type="submission" date="2021-06" db="EMBL/GenBank/DDBJ databases">
        <title>Actinoplanes lichenicola sp. nov., and Actinoplanes ovalisporus sp. nov., isolated from lichen in Thailand.</title>
        <authorList>
            <person name="Saeng-In P."/>
            <person name="Kanchanasin P."/>
            <person name="Yuki M."/>
            <person name="Kudo T."/>
            <person name="Ohkuma M."/>
            <person name="Phongsopitanun W."/>
            <person name="Tanasupawat S."/>
        </authorList>
    </citation>
    <scope>NUCLEOTIDE SEQUENCE [LARGE SCALE GENOMIC DNA]</scope>
    <source>
        <strain evidence="2 3">NBRC 110975</strain>
    </source>
</reference>
<name>A0ABS5YZY8_9ACTN</name>
<protein>
    <submittedName>
        <fullName evidence="2">Endonuclease/exonuclease/phosphatase family protein</fullName>
    </submittedName>
</protein>
<organism evidence="2 3">
    <name type="scientific">Paractinoplanes bogorensis</name>
    <dbReference type="NCBI Taxonomy" id="1610840"/>
    <lineage>
        <taxon>Bacteria</taxon>
        <taxon>Bacillati</taxon>
        <taxon>Actinomycetota</taxon>
        <taxon>Actinomycetes</taxon>
        <taxon>Micromonosporales</taxon>
        <taxon>Micromonosporaceae</taxon>
        <taxon>Paractinoplanes</taxon>
    </lineage>
</organism>
<dbReference type="GO" id="GO:0004519">
    <property type="term" value="F:endonuclease activity"/>
    <property type="evidence" value="ECO:0007669"/>
    <property type="project" value="UniProtKB-KW"/>
</dbReference>
<dbReference type="SUPFAM" id="SSF56219">
    <property type="entry name" value="DNase I-like"/>
    <property type="match status" value="1"/>
</dbReference>
<accession>A0ABS5YZY8</accession>
<proteinExistence type="predicted"/>
<keyword evidence="2" id="KW-0255">Endonuclease</keyword>
<dbReference type="EMBL" id="JAHKKG010000013">
    <property type="protein sequence ID" value="MBU2669014.1"/>
    <property type="molecule type" value="Genomic_DNA"/>
</dbReference>
<feature type="domain" description="Endonuclease/exonuclease/phosphatase" evidence="1">
    <location>
        <begin position="84"/>
        <end position="421"/>
    </location>
</feature>
<comment type="caution">
    <text evidence="2">The sequence shown here is derived from an EMBL/GenBank/DDBJ whole genome shotgun (WGS) entry which is preliminary data.</text>
</comment>